<name>A0A518F175_9BACT</name>
<comment type="similarity">
    <text evidence="6">Belongs to the bacterial ring-hydroxylating dioxygenase ferredoxin component family.</text>
</comment>
<sequence>MKPVDPEEPAVFRTEMKAEDVRDRGRLVETPRGRLALILDRPASASGSEAGDILPSAPRPAGKIMAVDPWCPHIDGPLWEGSAVGGEIACPWHRWRFSLATGRCTWAPRGDAEEAAETKIQVYRTRQSADGFVEILFAEQAKGPSAGQIPGQLGFD</sequence>
<organism evidence="8 9">
    <name type="scientific">Saltatorellus ferox</name>
    <dbReference type="NCBI Taxonomy" id="2528018"/>
    <lineage>
        <taxon>Bacteria</taxon>
        <taxon>Pseudomonadati</taxon>
        <taxon>Planctomycetota</taxon>
        <taxon>Planctomycetia</taxon>
        <taxon>Planctomycetia incertae sedis</taxon>
        <taxon>Saltatorellus</taxon>
    </lineage>
</organism>
<feature type="domain" description="Rieske" evidence="7">
    <location>
        <begin position="59"/>
        <end position="121"/>
    </location>
</feature>
<dbReference type="GO" id="GO:0051537">
    <property type="term" value="F:2 iron, 2 sulfur cluster binding"/>
    <property type="evidence" value="ECO:0007669"/>
    <property type="project" value="UniProtKB-KW"/>
</dbReference>
<evidence type="ECO:0000256" key="2">
    <source>
        <dbReference type="ARBA" id="ARBA00022723"/>
    </source>
</evidence>
<evidence type="ECO:0000256" key="6">
    <source>
        <dbReference type="ARBA" id="ARBA00038001"/>
    </source>
</evidence>
<evidence type="ECO:0000256" key="5">
    <source>
        <dbReference type="ARBA" id="ARBA00034078"/>
    </source>
</evidence>
<keyword evidence="4" id="KW-0411">Iron-sulfur</keyword>
<dbReference type="GO" id="GO:0046872">
    <property type="term" value="F:metal ion binding"/>
    <property type="evidence" value="ECO:0007669"/>
    <property type="project" value="UniProtKB-KW"/>
</dbReference>
<dbReference type="Proteomes" id="UP000320390">
    <property type="component" value="Chromosome"/>
</dbReference>
<dbReference type="EMBL" id="CP036434">
    <property type="protein sequence ID" value="QDV10079.1"/>
    <property type="molecule type" value="Genomic_DNA"/>
</dbReference>
<reference evidence="8 9" key="1">
    <citation type="submission" date="2019-02" db="EMBL/GenBank/DDBJ databases">
        <title>Deep-cultivation of Planctomycetes and their phenomic and genomic characterization uncovers novel biology.</title>
        <authorList>
            <person name="Wiegand S."/>
            <person name="Jogler M."/>
            <person name="Boedeker C."/>
            <person name="Pinto D."/>
            <person name="Vollmers J."/>
            <person name="Rivas-Marin E."/>
            <person name="Kohn T."/>
            <person name="Peeters S.H."/>
            <person name="Heuer A."/>
            <person name="Rast P."/>
            <person name="Oberbeckmann S."/>
            <person name="Bunk B."/>
            <person name="Jeske O."/>
            <person name="Meyerdierks A."/>
            <person name="Storesund J.E."/>
            <person name="Kallscheuer N."/>
            <person name="Luecker S."/>
            <person name="Lage O.M."/>
            <person name="Pohl T."/>
            <person name="Merkel B.J."/>
            <person name="Hornburger P."/>
            <person name="Mueller R.-W."/>
            <person name="Bruemmer F."/>
            <person name="Labrenz M."/>
            <person name="Spormann A.M."/>
            <person name="Op den Camp H."/>
            <person name="Overmann J."/>
            <person name="Amann R."/>
            <person name="Jetten M.S.M."/>
            <person name="Mascher T."/>
            <person name="Medema M.H."/>
            <person name="Devos D.P."/>
            <person name="Kaster A.-K."/>
            <person name="Ovreas L."/>
            <person name="Rohde M."/>
            <person name="Galperin M.Y."/>
            <person name="Jogler C."/>
        </authorList>
    </citation>
    <scope>NUCLEOTIDE SEQUENCE [LARGE SCALE GENOMIC DNA]</scope>
    <source>
        <strain evidence="8 9">Poly30</strain>
    </source>
</reference>
<evidence type="ECO:0000256" key="1">
    <source>
        <dbReference type="ARBA" id="ARBA00022714"/>
    </source>
</evidence>
<proteinExistence type="inferred from homology"/>
<accession>A0A518F175</accession>
<dbReference type="InterPro" id="IPR017941">
    <property type="entry name" value="Rieske_2Fe-2S"/>
</dbReference>
<comment type="cofactor">
    <cofactor evidence="5">
        <name>[2Fe-2S] cluster</name>
        <dbReference type="ChEBI" id="CHEBI:190135"/>
    </cofactor>
</comment>
<keyword evidence="9" id="KW-1185">Reference proteome</keyword>
<keyword evidence="3" id="KW-0408">Iron</keyword>
<protein>
    <submittedName>
        <fullName evidence="8">Rieske [2Fe-2S] domain protein</fullName>
    </submittedName>
</protein>
<dbReference type="RefSeq" id="WP_419190745.1">
    <property type="nucleotide sequence ID" value="NZ_CP036434.1"/>
</dbReference>
<dbReference type="PROSITE" id="PS51296">
    <property type="entry name" value="RIESKE"/>
    <property type="match status" value="1"/>
</dbReference>
<gene>
    <name evidence="8" type="ORF">Poly30_56410</name>
</gene>
<evidence type="ECO:0000313" key="8">
    <source>
        <dbReference type="EMBL" id="QDV10079.1"/>
    </source>
</evidence>
<evidence type="ECO:0000256" key="4">
    <source>
        <dbReference type="ARBA" id="ARBA00023014"/>
    </source>
</evidence>
<evidence type="ECO:0000256" key="3">
    <source>
        <dbReference type="ARBA" id="ARBA00023004"/>
    </source>
</evidence>
<dbReference type="AlphaFoldDB" id="A0A518F175"/>
<dbReference type="SUPFAM" id="SSF50022">
    <property type="entry name" value="ISP domain"/>
    <property type="match status" value="1"/>
</dbReference>
<dbReference type="PANTHER" id="PTHR21496:SF0">
    <property type="entry name" value="RIESKE DOMAIN-CONTAINING PROTEIN"/>
    <property type="match status" value="1"/>
</dbReference>
<dbReference type="CDD" id="cd03467">
    <property type="entry name" value="Rieske"/>
    <property type="match status" value="1"/>
</dbReference>
<dbReference type="InterPro" id="IPR036922">
    <property type="entry name" value="Rieske_2Fe-2S_sf"/>
</dbReference>
<keyword evidence="2" id="KW-0479">Metal-binding</keyword>
<dbReference type="Pfam" id="PF00355">
    <property type="entry name" value="Rieske"/>
    <property type="match status" value="1"/>
</dbReference>
<dbReference type="PANTHER" id="PTHR21496">
    <property type="entry name" value="FERREDOXIN-RELATED"/>
    <property type="match status" value="1"/>
</dbReference>
<evidence type="ECO:0000259" key="7">
    <source>
        <dbReference type="PROSITE" id="PS51296"/>
    </source>
</evidence>
<evidence type="ECO:0000313" key="9">
    <source>
        <dbReference type="Proteomes" id="UP000320390"/>
    </source>
</evidence>
<keyword evidence="1" id="KW-0001">2Fe-2S</keyword>
<dbReference type="Gene3D" id="2.102.10.10">
    <property type="entry name" value="Rieske [2Fe-2S] iron-sulphur domain"/>
    <property type="match status" value="1"/>
</dbReference>